<organism evidence="2 3">
    <name type="scientific">Oryza sativa subsp. japonica</name>
    <name type="common">Rice</name>
    <dbReference type="NCBI Taxonomy" id="39947"/>
    <lineage>
        <taxon>Eukaryota</taxon>
        <taxon>Viridiplantae</taxon>
        <taxon>Streptophyta</taxon>
        <taxon>Embryophyta</taxon>
        <taxon>Tracheophyta</taxon>
        <taxon>Spermatophyta</taxon>
        <taxon>Magnoliopsida</taxon>
        <taxon>Liliopsida</taxon>
        <taxon>Poales</taxon>
        <taxon>Poaceae</taxon>
        <taxon>BOP clade</taxon>
        <taxon>Oryzoideae</taxon>
        <taxon>Oryzeae</taxon>
        <taxon>Oryzinae</taxon>
        <taxon>Oryza</taxon>
        <taxon>Oryza sativa</taxon>
    </lineage>
</organism>
<protein>
    <submittedName>
        <fullName evidence="2">Uncharacterized protein</fullName>
    </submittedName>
</protein>
<evidence type="ECO:0000313" key="2">
    <source>
        <dbReference type="EMBL" id="BAB84386.1"/>
    </source>
</evidence>
<reference evidence="3" key="1">
    <citation type="journal article" date="2005" name="Nature">
        <title>The map-based sequence of the rice genome.</title>
        <authorList>
            <consortium name="International rice genome sequencing project (IRGSP)"/>
            <person name="Matsumoto T."/>
            <person name="Wu J."/>
            <person name="Kanamori H."/>
            <person name="Katayose Y."/>
            <person name="Fujisawa M."/>
            <person name="Namiki N."/>
            <person name="Mizuno H."/>
            <person name="Yamamoto K."/>
            <person name="Antonio B.A."/>
            <person name="Baba T."/>
            <person name="Sakata K."/>
            <person name="Nagamura Y."/>
            <person name="Aoki H."/>
            <person name="Arikawa K."/>
            <person name="Arita K."/>
            <person name="Bito T."/>
            <person name="Chiden Y."/>
            <person name="Fujitsuka N."/>
            <person name="Fukunaka R."/>
            <person name="Hamada M."/>
            <person name="Harada C."/>
            <person name="Hayashi A."/>
            <person name="Hijishita S."/>
            <person name="Honda M."/>
            <person name="Hosokawa S."/>
            <person name="Ichikawa Y."/>
            <person name="Idonuma A."/>
            <person name="Iijima M."/>
            <person name="Ikeda M."/>
            <person name="Ikeno M."/>
            <person name="Ito K."/>
            <person name="Ito S."/>
            <person name="Ito T."/>
            <person name="Ito Y."/>
            <person name="Ito Y."/>
            <person name="Iwabuchi A."/>
            <person name="Kamiya K."/>
            <person name="Karasawa W."/>
            <person name="Kurita K."/>
            <person name="Katagiri S."/>
            <person name="Kikuta A."/>
            <person name="Kobayashi H."/>
            <person name="Kobayashi N."/>
            <person name="Machita K."/>
            <person name="Maehara T."/>
            <person name="Masukawa M."/>
            <person name="Mizubayashi T."/>
            <person name="Mukai Y."/>
            <person name="Nagasaki H."/>
            <person name="Nagata Y."/>
            <person name="Naito S."/>
            <person name="Nakashima M."/>
            <person name="Nakama Y."/>
            <person name="Nakamichi Y."/>
            <person name="Nakamura M."/>
            <person name="Meguro A."/>
            <person name="Negishi M."/>
            <person name="Ohta I."/>
            <person name="Ohta T."/>
            <person name="Okamoto M."/>
            <person name="Ono N."/>
            <person name="Saji S."/>
            <person name="Sakaguchi M."/>
            <person name="Sakai K."/>
            <person name="Shibata M."/>
            <person name="Shimokawa T."/>
            <person name="Song J."/>
            <person name="Takazaki Y."/>
            <person name="Terasawa K."/>
            <person name="Tsugane M."/>
            <person name="Tsuji K."/>
            <person name="Ueda S."/>
            <person name="Waki K."/>
            <person name="Yamagata H."/>
            <person name="Yamamoto M."/>
            <person name="Yamamoto S."/>
            <person name="Yamane H."/>
            <person name="Yoshiki S."/>
            <person name="Yoshihara R."/>
            <person name="Yukawa K."/>
            <person name="Zhong H."/>
            <person name="Yano M."/>
            <person name="Yuan Q."/>
            <person name="Ouyang S."/>
            <person name="Liu J."/>
            <person name="Jones K.M."/>
            <person name="Gansberger K."/>
            <person name="Moffat K."/>
            <person name="Hill J."/>
            <person name="Bera J."/>
            <person name="Fadrosh D."/>
            <person name="Jin S."/>
            <person name="Johri S."/>
            <person name="Kim M."/>
            <person name="Overton L."/>
            <person name="Reardon M."/>
            <person name="Tsitrin T."/>
            <person name="Vuong H."/>
            <person name="Weaver B."/>
            <person name="Ciecko A."/>
            <person name="Tallon L."/>
            <person name="Jackson J."/>
            <person name="Pai G."/>
            <person name="Aken S.V."/>
            <person name="Utterback T."/>
            <person name="Reidmuller S."/>
            <person name="Feldblyum T."/>
            <person name="Hsiao J."/>
            <person name="Zismann V."/>
            <person name="Iobst S."/>
            <person name="de Vazeille A.R."/>
            <person name="Buell C.R."/>
            <person name="Ying K."/>
            <person name="Li Y."/>
            <person name="Lu T."/>
            <person name="Huang Y."/>
            <person name="Zhao Q."/>
            <person name="Feng Q."/>
            <person name="Zhang L."/>
            <person name="Zhu J."/>
            <person name="Weng Q."/>
            <person name="Mu J."/>
            <person name="Lu Y."/>
            <person name="Fan D."/>
            <person name="Liu Y."/>
            <person name="Guan J."/>
            <person name="Zhang Y."/>
            <person name="Yu S."/>
            <person name="Liu X."/>
            <person name="Zhang Y."/>
            <person name="Hong G."/>
            <person name="Han B."/>
            <person name="Choisne N."/>
            <person name="Demange N."/>
            <person name="Orjeda G."/>
            <person name="Samain S."/>
            <person name="Cattolico L."/>
            <person name="Pelletier E."/>
            <person name="Couloux A."/>
            <person name="Segurens B."/>
            <person name="Wincker P."/>
            <person name="D'Hont A."/>
            <person name="Scarpelli C."/>
            <person name="Weissenbach J."/>
            <person name="Salanoubat M."/>
            <person name="Quetier F."/>
            <person name="Yu Y."/>
            <person name="Kim H.R."/>
            <person name="Rambo T."/>
            <person name="Currie J."/>
            <person name="Collura K."/>
            <person name="Luo M."/>
            <person name="Yang T."/>
            <person name="Ammiraju J.S.S."/>
            <person name="Engler F."/>
            <person name="Soderlund C."/>
            <person name="Wing R.A."/>
            <person name="Palmer L.E."/>
            <person name="de la Bastide M."/>
            <person name="Spiegel L."/>
            <person name="Nascimento L."/>
            <person name="Zutavern T."/>
            <person name="O'Shaughnessy A."/>
            <person name="Dike S."/>
            <person name="Dedhia N."/>
            <person name="Preston R."/>
            <person name="Balija V."/>
            <person name="McCombie W.R."/>
            <person name="Chow T."/>
            <person name="Chen H."/>
            <person name="Chung M."/>
            <person name="Chen C."/>
            <person name="Shaw J."/>
            <person name="Wu H."/>
            <person name="Hsiao K."/>
            <person name="Chao Y."/>
            <person name="Chu M."/>
            <person name="Cheng C."/>
            <person name="Hour A."/>
            <person name="Lee P."/>
            <person name="Lin S."/>
            <person name="Lin Y."/>
            <person name="Liou J."/>
            <person name="Liu S."/>
            <person name="Hsing Y."/>
            <person name="Raghuvanshi S."/>
            <person name="Mohanty A."/>
            <person name="Bharti A.K."/>
            <person name="Gaur A."/>
            <person name="Gupta V."/>
            <person name="Kumar D."/>
            <person name="Ravi V."/>
            <person name="Vij S."/>
            <person name="Kapur A."/>
            <person name="Khurana P."/>
            <person name="Khurana P."/>
            <person name="Khurana J.P."/>
            <person name="Tyagi A.K."/>
            <person name="Gaikwad K."/>
            <person name="Singh A."/>
            <person name="Dalal V."/>
            <person name="Srivastava S."/>
            <person name="Dixit A."/>
            <person name="Pal A.K."/>
            <person name="Ghazi I.A."/>
            <person name="Yadav M."/>
            <person name="Pandit A."/>
            <person name="Bhargava A."/>
            <person name="Sureshbabu K."/>
            <person name="Batra K."/>
            <person name="Sharma T.R."/>
            <person name="Mohapatra T."/>
            <person name="Singh N.K."/>
            <person name="Messing J."/>
            <person name="Nelson A.B."/>
            <person name="Fuks G."/>
            <person name="Kavchok S."/>
            <person name="Keizer G."/>
            <person name="Linton E."/>
            <person name="Llaca V."/>
            <person name="Song R."/>
            <person name="Tanyolac B."/>
            <person name="Young S."/>
            <person name="Ho-Il K."/>
            <person name="Hahn J.H."/>
            <person name="Sangsakoo G."/>
            <person name="Vanavichit A."/>
            <person name="de Mattos Luiz.A.T."/>
            <person name="Zimmer P.D."/>
            <person name="Malone G."/>
            <person name="Dellagostin O."/>
            <person name="de Oliveira A.C."/>
            <person name="Bevan M."/>
            <person name="Bancroft I."/>
            <person name="Minx P."/>
            <person name="Cordum H."/>
            <person name="Wilson R."/>
            <person name="Cheng Z."/>
            <person name="Jin W."/>
            <person name="Jiang J."/>
            <person name="Leong S.A."/>
            <person name="Iwama H."/>
            <person name="Gojobori T."/>
            <person name="Itoh T."/>
            <person name="Niimura Y."/>
            <person name="Fujii Y."/>
            <person name="Habara T."/>
            <person name="Sakai H."/>
            <person name="Sato Y."/>
            <person name="Wilson G."/>
            <person name="Kumar K."/>
            <person name="McCouch S."/>
            <person name="Juretic N."/>
            <person name="Hoen D."/>
            <person name="Wright S."/>
            <person name="Bruskiewich R."/>
            <person name="Bureau T."/>
            <person name="Miyao A."/>
            <person name="Hirochika H."/>
            <person name="Nishikawa T."/>
            <person name="Kadowaki K."/>
            <person name="Sugiura M."/>
            <person name="Burr B."/>
            <person name="Sasaki T."/>
        </authorList>
    </citation>
    <scope>NUCLEOTIDE SEQUENCE [LARGE SCALE GENOMIC DNA]</scope>
    <source>
        <strain evidence="3">cv. Nipponbare</strain>
    </source>
</reference>
<name>Q7F146_ORYSJ</name>
<evidence type="ECO:0000313" key="3">
    <source>
        <dbReference type="Proteomes" id="UP000000763"/>
    </source>
</evidence>
<feature type="compositionally biased region" description="Gly residues" evidence="1">
    <location>
        <begin position="1"/>
        <end position="11"/>
    </location>
</feature>
<evidence type="ECO:0000256" key="1">
    <source>
        <dbReference type="SAM" id="MobiDB-lite"/>
    </source>
</evidence>
<feature type="compositionally biased region" description="Low complexity" evidence="1">
    <location>
        <begin position="12"/>
        <end position="28"/>
    </location>
</feature>
<feature type="region of interest" description="Disordered" evidence="1">
    <location>
        <begin position="1"/>
        <end position="40"/>
    </location>
</feature>
<sequence>MVASVGGGGRVAAGPRQRRAGAVSATVAGAGGGDGAWAERQRWRQGDTNQVFDEMPTRDVVRVELTVVEKPFLLPVGNHPLVPGFQPVVAIRD</sequence>
<dbReference type="Proteomes" id="UP000000763">
    <property type="component" value="Chromosome 1"/>
</dbReference>
<dbReference type="AlphaFoldDB" id="Q7F146"/>
<reference evidence="3" key="2">
    <citation type="journal article" date="2008" name="Nucleic Acids Res.">
        <title>The rice annotation project database (RAP-DB): 2008 update.</title>
        <authorList>
            <consortium name="The rice annotation project (RAP)"/>
        </authorList>
    </citation>
    <scope>GENOME REANNOTATION</scope>
    <source>
        <strain evidence="3">cv. Nipponbare</strain>
    </source>
</reference>
<accession>Q7F146</accession>
<dbReference type="EMBL" id="AP003279">
    <property type="protein sequence ID" value="BAB84386.1"/>
    <property type="molecule type" value="Genomic_DNA"/>
</dbReference>
<proteinExistence type="predicted"/>
<gene>
    <name evidence="2" type="ORF">P0529E05.1</name>
</gene>